<keyword evidence="1" id="KW-1133">Transmembrane helix</keyword>
<protein>
    <submittedName>
        <fullName evidence="2">Uncharacterized protein</fullName>
    </submittedName>
</protein>
<dbReference type="AlphaFoldDB" id="A0AA39N512"/>
<accession>A0AA39N512</accession>
<feature type="transmembrane region" description="Helical" evidence="1">
    <location>
        <begin position="20"/>
        <end position="41"/>
    </location>
</feature>
<keyword evidence="1" id="KW-0812">Transmembrane</keyword>
<sequence>MELYLSKSIPSCGETIGALYIGATIAAVLFGITNLQALIYYKKYRNDWWLYRCSVALLWSVHPIHGFLDALHVALSTHALYYYLIEMYGNLIGSLESNTCRLFLQGAGIIIYSIFVTSKFWTISNIKISIYTFFATVIATDLAIALIMWYYLYKSTAATDLSTTVSLLLGLLRLVLVSGLATCTCSLLTLISYVVWPKTL</sequence>
<gene>
    <name evidence="2" type="ORF">EV420DRAFT_1748665</name>
</gene>
<keyword evidence="3" id="KW-1185">Reference proteome</keyword>
<reference evidence="2" key="1">
    <citation type="submission" date="2023-06" db="EMBL/GenBank/DDBJ databases">
        <authorList>
            <consortium name="Lawrence Berkeley National Laboratory"/>
            <person name="Ahrendt S."/>
            <person name="Sahu N."/>
            <person name="Indic B."/>
            <person name="Wong-Bajracharya J."/>
            <person name="Merenyi Z."/>
            <person name="Ke H.-M."/>
            <person name="Monk M."/>
            <person name="Kocsube S."/>
            <person name="Drula E."/>
            <person name="Lipzen A."/>
            <person name="Balint B."/>
            <person name="Henrissat B."/>
            <person name="Andreopoulos B."/>
            <person name="Martin F.M."/>
            <person name="Harder C.B."/>
            <person name="Rigling D."/>
            <person name="Ford K.L."/>
            <person name="Foster G.D."/>
            <person name="Pangilinan J."/>
            <person name="Papanicolaou A."/>
            <person name="Barry K."/>
            <person name="LaButti K."/>
            <person name="Viragh M."/>
            <person name="Koriabine M."/>
            <person name="Yan M."/>
            <person name="Riley R."/>
            <person name="Champramary S."/>
            <person name="Plett K.L."/>
            <person name="Tsai I.J."/>
            <person name="Slot J."/>
            <person name="Sipos G."/>
            <person name="Plett J."/>
            <person name="Nagy L.G."/>
            <person name="Grigoriev I.V."/>
        </authorList>
    </citation>
    <scope>NUCLEOTIDE SEQUENCE</scope>
    <source>
        <strain evidence="2">CCBAS 213</strain>
    </source>
</reference>
<feature type="transmembrane region" description="Helical" evidence="1">
    <location>
        <begin position="128"/>
        <end position="151"/>
    </location>
</feature>
<evidence type="ECO:0000313" key="2">
    <source>
        <dbReference type="EMBL" id="KAK0457520.1"/>
    </source>
</evidence>
<dbReference type="Proteomes" id="UP001175211">
    <property type="component" value="Unassembled WGS sequence"/>
</dbReference>
<feature type="non-terminal residue" evidence="2">
    <location>
        <position position="200"/>
    </location>
</feature>
<feature type="transmembrane region" description="Helical" evidence="1">
    <location>
        <begin position="171"/>
        <end position="196"/>
    </location>
</feature>
<organism evidence="2 3">
    <name type="scientific">Armillaria tabescens</name>
    <name type="common">Ringless honey mushroom</name>
    <name type="synonym">Agaricus tabescens</name>
    <dbReference type="NCBI Taxonomy" id="1929756"/>
    <lineage>
        <taxon>Eukaryota</taxon>
        <taxon>Fungi</taxon>
        <taxon>Dikarya</taxon>
        <taxon>Basidiomycota</taxon>
        <taxon>Agaricomycotina</taxon>
        <taxon>Agaricomycetes</taxon>
        <taxon>Agaricomycetidae</taxon>
        <taxon>Agaricales</taxon>
        <taxon>Marasmiineae</taxon>
        <taxon>Physalacriaceae</taxon>
        <taxon>Desarmillaria</taxon>
    </lineage>
</organism>
<evidence type="ECO:0000256" key="1">
    <source>
        <dbReference type="SAM" id="Phobius"/>
    </source>
</evidence>
<proteinExistence type="predicted"/>
<dbReference type="GeneID" id="85363800"/>
<feature type="transmembrane region" description="Helical" evidence="1">
    <location>
        <begin position="102"/>
        <end position="121"/>
    </location>
</feature>
<evidence type="ECO:0000313" key="3">
    <source>
        <dbReference type="Proteomes" id="UP001175211"/>
    </source>
</evidence>
<keyword evidence="1" id="KW-0472">Membrane</keyword>
<dbReference type="EMBL" id="JAUEPS010000021">
    <property type="protein sequence ID" value="KAK0457520.1"/>
    <property type="molecule type" value="Genomic_DNA"/>
</dbReference>
<feature type="transmembrane region" description="Helical" evidence="1">
    <location>
        <begin position="53"/>
        <end position="82"/>
    </location>
</feature>
<name>A0AA39N512_ARMTA</name>
<comment type="caution">
    <text evidence="2">The sequence shown here is derived from an EMBL/GenBank/DDBJ whole genome shotgun (WGS) entry which is preliminary data.</text>
</comment>
<dbReference type="RefSeq" id="XP_060329832.1">
    <property type="nucleotide sequence ID" value="XM_060480252.1"/>
</dbReference>